<evidence type="ECO:0000313" key="1">
    <source>
        <dbReference type="EnsemblMetazoa" id="G26798.1:cds"/>
    </source>
</evidence>
<dbReference type="AlphaFoldDB" id="A0A8W8L7W3"/>
<dbReference type="Proteomes" id="UP000005408">
    <property type="component" value="Unassembled WGS sequence"/>
</dbReference>
<accession>A0A8W8L7W3</accession>
<dbReference type="PANTHER" id="PTHR14187:SF5">
    <property type="entry name" value="HEAT SHOCK 70 KDA PROTEIN 12A"/>
    <property type="match status" value="1"/>
</dbReference>
<proteinExistence type="predicted"/>
<keyword evidence="2" id="KW-1185">Reference proteome</keyword>
<sequence>MADITMLKKANNNILGEVITTCTGPWGGKSVDDQFEKFLSELVEEKVWKTFKRKHTDDFFKIMKDFETNKRTFQPNKSGNIQILIPKALVELSIESQGVKTFKEIVKKTDDAHKKRVDFASGKLVFSDETFRAFYKKSINAISKSIDELMHENEGSEVKTIFLTGGLSDCLIVQESIKKTNWNANIVVPNDAGLAVLKGALCLGPFPNALSLVPNTSRQKKFPPFVSISLRTHIFELPIGLGTGIDKLTLCLCICITRRQYRHWR</sequence>
<evidence type="ECO:0008006" key="3">
    <source>
        <dbReference type="Google" id="ProtNLM"/>
    </source>
</evidence>
<organism evidence="1 2">
    <name type="scientific">Magallana gigas</name>
    <name type="common">Pacific oyster</name>
    <name type="synonym">Crassostrea gigas</name>
    <dbReference type="NCBI Taxonomy" id="29159"/>
    <lineage>
        <taxon>Eukaryota</taxon>
        <taxon>Metazoa</taxon>
        <taxon>Spiralia</taxon>
        <taxon>Lophotrochozoa</taxon>
        <taxon>Mollusca</taxon>
        <taxon>Bivalvia</taxon>
        <taxon>Autobranchia</taxon>
        <taxon>Pteriomorphia</taxon>
        <taxon>Ostreida</taxon>
        <taxon>Ostreoidea</taxon>
        <taxon>Ostreidae</taxon>
        <taxon>Magallana</taxon>
    </lineage>
</organism>
<dbReference type="SUPFAM" id="SSF53067">
    <property type="entry name" value="Actin-like ATPase domain"/>
    <property type="match status" value="1"/>
</dbReference>
<protein>
    <recommendedName>
        <fullName evidence="3">Heat shock 70 kDa protein 12A</fullName>
    </recommendedName>
</protein>
<name>A0A8W8L7W3_MAGGI</name>
<reference evidence="1" key="1">
    <citation type="submission" date="2022-08" db="UniProtKB">
        <authorList>
            <consortium name="EnsemblMetazoa"/>
        </authorList>
    </citation>
    <scope>IDENTIFICATION</scope>
    <source>
        <strain evidence="1">05x7-T-G4-1.051#20</strain>
    </source>
</reference>
<dbReference type="PANTHER" id="PTHR14187">
    <property type="entry name" value="ALPHA KINASE/ELONGATION FACTOR 2 KINASE"/>
    <property type="match status" value="1"/>
</dbReference>
<dbReference type="InterPro" id="IPR043129">
    <property type="entry name" value="ATPase_NBD"/>
</dbReference>
<dbReference type="EnsemblMetazoa" id="G26798.1">
    <property type="protein sequence ID" value="G26798.1:cds"/>
    <property type="gene ID" value="G26798"/>
</dbReference>
<dbReference type="Gene3D" id="3.30.420.40">
    <property type="match status" value="1"/>
</dbReference>
<evidence type="ECO:0000313" key="2">
    <source>
        <dbReference type="Proteomes" id="UP000005408"/>
    </source>
</evidence>